<dbReference type="SMART" id="SM00906">
    <property type="entry name" value="Fungal_trans"/>
    <property type="match status" value="1"/>
</dbReference>
<keyword evidence="3" id="KW-0805">Transcription regulation</keyword>
<dbReference type="Proteomes" id="UP001149074">
    <property type="component" value="Unassembled WGS sequence"/>
</dbReference>
<dbReference type="PROSITE" id="PS00463">
    <property type="entry name" value="ZN2_CY6_FUNGAL_1"/>
    <property type="match status" value="1"/>
</dbReference>
<keyword evidence="2" id="KW-0479">Metal-binding</keyword>
<dbReference type="Pfam" id="PF04082">
    <property type="entry name" value="Fungal_trans"/>
    <property type="match status" value="1"/>
</dbReference>
<evidence type="ECO:0000259" key="8">
    <source>
        <dbReference type="PROSITE" id="PS50048"/>
    </source>
</evidence>
<evidence type="ECO:0000256" key="7">
    <source>
        <dbReference type="SAM" id="MobiDB-lite"/>
    </source>
</evidence>
<dbReference type="GO" id="GO:0003677">
    <property type="term" value="F:DNA binding"/>
    <property type="evidence" value="ECO:0007669"/>
    <property type="project" value="UniProtKB-KW"/>
</dbReference>
<evidence type="ECO:0000313" key="10">
    <source>
        <dbReference type="Proteomes" id="UP001149074"/>
    </source>
</evidence>
<accession>A0A9W9JY93</accession>
<dbReference type="CDD" id="cd12148">
    <property type="entry name" value="fungal_TF_MHR"/>
    <property type="match status" value="1"/>
</dbReference>
<dbReference type="InterPro" id="IPR007219">
    <property type="entry name" value="XnlR_reg_dom"/>
</dbReference>
<dbReference type="SMART" id="SM00066">
    <property type="entry name" value="GAL4"/>
    <property type="match status" value="1"/>
</dbReference>
<dbReference type="PANTHER" id="PTHR31001">
    <property type="entry name" value="UNCHARACTERIZED TRANSCRIPTIONAL REGULATORY PROTEIN"/>
    <property type="match status" value="1"/>
</dbReference>
<feature type="region of interest" description="Disordered" evidence="7">
    <location>
        <begin position="101"/>
        <end position="164"/>
    </location>
</feature>
<keyword evidence="6" id="KW-0539">Nucleus</keyword>
<dbReference type="RefSeq" id="XP_056470568.1">
    <property type="nucleotide sequence ID" value="XM_056623152.1"/>
</dbReference>
<keyword evidence="5" id="KW-0804">Transcription</keyword>
<feature type="compositionally biased region" description="Polar residues" evidence="7">
    <location>
        <begin position="700"/>
        <end position="711"/>
    </location>
</feature>
<protein>
    <recommendedName>
        <fullName evidence="8">Zn(2)-C6 fungal-type domain-containing protein</fullName>
    </recommendedName>
</protein>
<dbReference type="GO" id="GO:0005634">
    <property type="term" value="C:nucleus"/>
    <property type="evidence" value="ECO:0007669"/>
    <property type="project" value="UniProtKB-SubCell"/>
</dbReference>
<keyword evidence="10" id="KW-1185">Reference proteome</keyword>
<evidence type="ECO:0000256" key="4">
    <source>
        <dbReference type="ARBA" id="ARBA00023125"/>
    </source>
</evidence>
<dbReference type="AlphaFoldDB" id="A0A9W9JY93"/>
<dbReference type="PANTHER" id="PTHR31001:SF50">
    <property type="entry name" value="ZN(II)2CYS6 TRANSCRIPTION FACTOR (EUROFUNG)"/>
    <property type="match status" value="1"/>
</dbReference>
<feature type="domain" description="Zn(2)-C6 fungal-type" evidence="8">
    <location>
        <begin position="40"/>
        <end position="69"/>
    </location>
</feature>
<proteinExistence type="predicted"/>
<dbReference type="EMBL" id="JAPQKI010000010">
    <property type="protein sequence ID" value="KAJ5085890.1"/>
    <property type="molecule type" value="Genomic_DNA"/>
</dbReference>
<evidence type="ECO:0000256" key="5">
    <source>
        <dbReference type="ARBA" id="ARBA00023163"/>
    </source>
</evidence>
<dbReference type="InterPro" id="IPR050613">
    <property type="entry name" value="Sec_Metabolite_Reg"/>
</dbReference>
<feature type="compositionally biased region" description="Low complexity" evidence="7">
    <location>
        <begin position="127"/>
        <end position="141"/>
    </location>
</feature>
<reference evidence="9" key="1">
    <citation type="submission" date="2022-11" db="EMBL/GenBank/DDBJ databases">
        <authorList>
            <person name="Petersen C."/>
        </authorList>
    </citation>
    <scope>NUCLEOTIDE SEQUENCE</scope>
    <source>
        <strain evidence="9">IBT 30761</strain>
    </source>
</reference>
<evidence type="ECO:0000256" key="1">
    <source>
        <dbReference type="ARBA" id="ARBA00004123"/>
    </source>
</evidence>
<dbReference type="CDD" id="cd00067">
    <property type="entry name" value="GAL4"/>
    <property type="match status" value="1"/>
</dbReference>
<dbReference type="GeneID" id="81362131"/>
<dbReference type="GO" id="GO:0000981">
    <property type="term" value="F:DNA-binding transcription factor activity, RNA polymerase II-specific"/>
    <property type="evidence" value="ECO:0007669"/>
    <property type="project" value="InterPro"/>
</dbReference>
<dbReference type="SUPFAM" id="SSF57701">
    <property type="entry name" value="Zn2/Cys6 DNA-binding domain"/>
    <property type="match status" value="1"/>
</dbReference>
<dbReference type="InterPro" id="IPR001138">
    <property type="entry name" value="Zn2Cys6_DnaBD"/>
</dbReference>
<evidence type="ECO:0000313" key="9">
    <source>
        <dbReference type="EMBL" id="KAJ5085890.1"/>
    </source>
</evidence>
<dbReference type="GO" id="GO:0008270">
    <property type="term" value="F:zinc ion binding"/>
    <property type="evidence" value="ECO:0007669"/>
    <property type="project" value="InterPro"/>
</dbReference>
<evidence type="ECO:0000256" key="2">
    <source>
        <dbReference type="ARBA" id="ARBA00022723"/>
    </source>
</evidence>
<dbReference type="OrthoDB" id="435881at2759"/>
<feature type="region of interest" description="Disordered" evidence="7">
    <location>
        <begin position="697"/>
        <end position="716"/>
    </location>
</feature>
<dbReference type="Pfam" id="PF00172">
    <property type="entry name" value="Zn_clus"/>
    <property type="match status" value="1"/>
</dbReference>
<comment type="caution">
    <text evidence="9">The sequence shown here is derived from an EMBL/GenBank/DDBJ whole genome shotgun (WGS) entry which is preliminary data.</text>
</comment>
<dbReference type="InterPro" id="IPR036864">
    <property type="entry name" value="Zn2-C6_fun-type_DNA-bd_sf"/>
</dbReference>
<feature type="region of interest" description="Disordered" evidence="7">
    <location>
        <begin position="1"/>
        <end position="43"/>
    </location>
</feature>
<sequence>MSFHSASPEGVNVSPASDNSPNQRVPATAPRPPPDASSRSCVTCRRRKVRCNKRSPCSNCVKQGINCIFPPPGRAPRKSKRPPDAELLSRLRRLEGVIEHLSGKNGESGGGSTSSLSPTQPVPATISPVVTSTAPAASAPAEKVESKVQNGGCPFEDADPKKLAPGKFENEFGRLVIDEGRSRYVSNRLWASLGDEIEELQDILDHSSSDEDDIPSPESSHSGSHDGFLFGFYALSHSLREFHPPFQKVSIFWDVYKENVAPLITILHRPTARNLLVEAAQNPDHLDKNSEALVFSIYLSAIVSLKPEECLSRLGEDRTTAVKRYRFAVEQALAKANLMNTQSLALLQAAVLFLICVRREDDSKFVWSMNSLILRLAQGLGLHRDGTNFALKPFETEMRRRLWWHICLMDVRSSEDHGTDPLIHESMYDTRLPLNVNDDDIYPEMTETPTEREGCTDVTFCLIRCEITCALRRANYACPGSRFRMDAATPSIERCERMIQIISSRVEDRYIKHCDMNIPIHWASATVGRLILAKLWLIVHHPMTRKDRATNVSQATRQSLFLTAIEVLEFGRLLESDPKTAKWGWLFRTNMQWHGVAFVLSEVCVRPICPVTDRAWNAINSLYNDWKSQATHKKGMLWRPLAALMRRAAATRAKQQEELRAKFGPNPPPYKHTSDFIASHHHTLPRIHMLNGTPVPSPLPSTERSIPTSVPTTTAATTTPLDINLSQGPWETLQNIFPDTNFFSPTMLDDSTLQSQPPASAPAPNPVTEIPTGINFNTPVPGMSMTNPFTMEENIPEAGTLGWEEWDQVMRDFQMDVENENGPDPAQGINVTEWFA</sequence>
<organism evidence="9 10">
    <name type="scientific">Penicillium argentinense</name>
    <dbReference type="NCBI Taxonomy" id="1131581"/>
    <lineage>
        <taxon>Eukaryota</taxon>
        <taxon>Fungi</taxon>
        <taxon>Dikarya</taxon>
        <taxon>Ascomycota</taxon>
        <taxon>Pezizomycotina</taxon>
        <taxon>Eurotiomycetes</taxon>
        <taxon>Eurotiomycetidae</taxon>
        <taxon>Eurotiales</taxon>
        <taxon>Aspergillaceae</taxon>
        <taxon>Penicillium</taxon>
    </lineage>
</organism>
<reference evidence="9" key="2">
    <citation type="journal article" date="2023" name="IMA Fungus">
        <title>Comparative genomic study of the Penicillium genus elucidates a diverse pangenome and 15 lateral gene transfer events.</title>
        <authorList>
            <person name="Petersen C."/>
            <person name="Sorensen T."/>
            <person name="Nielsen M.R."/>
            <person name="Sondergaard T.E."/>
            <person name="Sorensen J.L."/>
            <person name="Fitzpatrick D.A."/>
            <person name="Frisvad J.C."/>
            <person name="Nielsen K.L."/>
        </authorList>
    </citation>
    <scope>NUCLEOTIDE SEQUENCE</scope>
    <source>
        <strain evidence="9">IBT 30761</strain>
    </source>
</reference>
<dbReference type="Gene3D" id="4.10.240.10">
    <property type="entry name" value="Zn(2)-C6 fungal-type DNA-binding domain"/>
    <property type="match status" value="1"/>
</dbReference>
<dbReference type="PROSITE" id="PS50048">
    <property type="entry name" value="ZN2_CY6_FUNGAL_2"/>
    <property type="match status" value="1"/>
</dbReference>
<name>A0A9W9JY93_9EURO</name>
<feature type="region of interest" description="Disordered" evidence="7">
    <location>
        <begin position="750"/>
        <end position="773"/>
    </location>
</feature>
<comment type="subcellular location">
    <subcellularLocation>
        <location evidence="1">Nucleus</location>
    </subcellularLocation>
</comment>
<dbReference type="GO" id="GO:0006351">
    <property type="term" value="P:DNA-templated transcription"/>
    <property type="evidence" value="ECO:0007669"/>
    <property type="project" value="InterPro"/>
</dbReference>
<evidence type="ECO:0000256" key="3">
    <source>
        <dbReference type="ARBA" id="ARBA00023015"/>
    </source>
</evidence>
<evidence type="ECO:0000256" key="6">
    <source>
        <dbReference type="ARBA" id="ARBA00023242"/>
    </source>
</evidence>
<feature type="compositionally biased region" description="Polar residues" evidence="7">
    <location>
        <begin position="14"/>
        <end position="23"/>
    </location>
</feature>
<keyword evidence="4" id="KW-0238">DNA-binding</keyword>
<gene>
    <name evidence="9" type="ORF">N7532_010661</name>
</gene>